<dbReference type="SUPFAM" id="SSF54928">
    <property type="entry name" value="RNA-binding domain, RBD"/>
    <property type="match status" value="1"/>
</dbReference>
<gene>
    <name evidence="2" type="ORF">CGOC_LOCUS5551</name>
</gene>
<feature type="non-terminal residue" evidence="2">
    <location>
        <position position="123"/>
    </location>
</feature>
<dbReference type="AlphaFoldDB" id="A0A3P6S562"/>
<dbReference type="Proteomes" id="UP000271889">
    <property type="component" value="Unassembled WGS sequence"/>
</dbReference>
<evidence type="ECO:0000313" key="3">
    <source>
        <dbReference type="Proteomes" id="UP000271889"/>
    </source>
</evidence>
<dbReference type="InterPro" id="IPR035979">
    <property type="entry name" value="RBD_domain_sf"/>
</dbReference>
<proteinExistence type="predicted"/>
<reference evidence="2 3" key="1">
    <citation type="submission" date="2018-11" db="EMBL/GenBank/DDBJ databases">
        <authorList>
            <consortium name="Pathogen Informatics"/>
        </authorList>
    </citation>
    <scope>NUCLEOTIDE SEQUENCE [LARGE SCALE GENOMIC DNA]</scope>
</reference>
<name>A0A3P6S562_CYLGO</name>
<dbReference type="EMBL" id="UYRV01017003">
    <property type="protein sequence ID" value="VDK62700.1"/>
    <property type="molecule type" value="Genomic_DNA"/>
</dbReference>
<accession>A0A3P6S562</accession>
<feature type="compositionally biased region" description="Basic and acidic residues" evidence="1">
    <location>
        <begin position="76"/>
        <end position="96"/>
    </location>
</feature>
<dbReference type="OrthoDB" id="10050565at2759"/>
<protein>
    <recommendedName>
        <fullName evidence="4">RRM domain-containing protein</fullName>
    </recommendedName>
</protein>
<organism evidence="2 3">
    <name type="scientific">Cylicostephanus goldi</name>
    <name type="common">Nematode worm</name>
    <dbReference type="NCBI Taxonomy" id="71465"/>
    <lineage>
        <taxon>Eukaryota</taxon>
        <taxon>Metazoa</taxon>
        <taxon>Ecdysozoa</taxon>
        <taxon>Nematoda</taxon>
        <taxon>Chromadorea</taxon>
        <taxon>Rhabditida</taxon>
        <taxon>Rhabditina</taxon>
        <taxon>Rhabditomorpha</taxon>
        <taxon>Strongyloidea</taxon>
        <taxon>Strongylidae</taxon>
        <taxon>Cylicostephanus</taxon>
    </lineage>
</organism>
<sequence length="123" mass="14792">MVCYKISFCIRWDGPWLMRMTDYFSLDVADFEWYSIMDRLKKALGKRVLCDPAGILRDQEGKYIPDRFNRALQQERNGRRSPERRARPKEPPQWRLKEDDADATRTLFVGNMPSDIREYEIRK</sequence>
<evidence type="ECO:0000256" key="1">
    <source>
        <dbReference type="SAM" id="MobiDB-lite"/>
    </source>
</evidence>
<feature type="region of interest" description="Disordered" evidence="1">
    <location>
        <begin position="74"/>
        <end position="96"/>
    </location>
</feature>
<keyword evidence="3" id="KW-1185">Reference proteome</keyword>
<dbReference type="GO" id="GO:0003676">
    <property type="term" value="F:nucleic acid binding"/>
    <property type="evidence" value="ECO:0007669"/>
    <property type="project" value="InterPro"/>
</dbReference>
<evidence type="ECO:0000313" key="2">
    <source>
        <dbReference type="EMBL" id="VDK62700.1"/>
    </source>
</evidence>
<evidence type="ECO:0008006" key="4">
    <source>
        <dbReference type="Google" id="ProtNLM"/>
    </source>
</evidence>